<name>A0A6N3H6Q3_9FIRM</name>
<gene>
    <name evidence="1" type="ORF">RILFYP67_03164</name>
</gene>
<sequence>MFDFFDDWEIIAPNVESEDELEEYLEDMFSHYLDL</sequence>
<dbReference type="AlphaFoldDB" id="A0A6N3H6Q3"/>
<evidence type="ECO:0000313" key="1">
    <source>
        <dbReference type="EMBL" id="VYU72584.1"/>
    </source>
</evidence>
<dbReference type="EMBL" id="CACRUM010000102">
    <property type="protein sequence ID" value="VYU72584.1"/>
    <property type="molecule type" value="Genomic_DNA"/>
</dbReference>
<accession>A0A6N3H6Q3</accession>
<protein>
    <submittedName>
        <fullName evidence="1">Uncharacterized protein</fullName>
    </submittedName>
</protein>
<reference evidence="1" key="1">
    <citation type="submission" date="2019-11" db="EMBL/GenBank/DDBJ databases">
        <authorList>
            <person name="Feng L."/>
        </authorList>
    </citation>
    <scope>NUCLEOTIDE SEQUENCE</scope>
    <source>
        <strain evidence="1">RintestinalisLFYP67</strain>
    </source>
</reference>
<proteinExistence type="predicted"/>
<organism evidence="1">
    <name type="scientific">Roseburia intestinalis</name>
    <dbReference type="NCBI Taxonomy" id="166486"/>
    <lineage>
        <taxon>Bacteria</taxon>
        <taxon>Bacillati</taxon>
        <taxon>Bacillota</taxon>
        <taxon>Clostridia</taxon>
        <taxon>Lachnospirales</taxon>
        <taxon>Lachnospiraceae</taxon>
        <taxon>Roseburia</taxon>
    </lineage>
</organism>